<reference evidence="7" key="1">
    <citation type="submission" date="2022-01" db="EMBL/GenBank/DDBJ databases">
        <title>Comparative genomics reveals a dynamic genome evolution in the ectomycorrhizal milk-cap (Lactarius) mushrooms.</title>
        <authorList>
            <consortium name="DOE Joint Genome Institute"/>
            <person name="Lebreton A."/>
            <person name="Tang N."/>
            <person name="Kuo A."/>
            <person name="LaButti K."/>
            <person name="Drula E."/>
            <person name="Barry K."/>
            <person name="Clum A."/>
            <person name="Lipzen A."/>
            <person name="Mousain D."/>
            <person name="Ng V."/>
            <person name="Wang R."/>
            <person name="Wang X."/>
            <person name="Dai Y."/>
            <person name="Henrissat B."/>
            <person name="Grigoriev I.V."/>
            <person name="Guerin-Laguette A."/>
            <person name="Yu F."/>
            <person name="Martin F.M."/>
        </authorList>
    </citation>
    <scope>NUCLEOTIDE SEQUENCE</scope>
    <source>
        <strain evidence="7">QP</strain>
    </source>
</reference>
<sequence length="504" mass="53441">MLSVLFTISTFSLVSGSLATGVPALSTRHAPSPQHDFQLDIQSVCDQIASAMSNASQVFFPSATGYTSDNEHALLSSSETSACSVEPGSTQDLGLILQIVGKSRTPFGVKSGGHIGNRGFSSTRGVQISLARFNTFNVITQAQTVELGPGLTWGDIYERLDPYGVTVIGGRYPGVGVGGLTLGGGYSFKSNEHGLAIDNVVAFELVLPNGTVTTVTADDHDLWFALRGGGNNFGIVTKLTVKSHPQGQVWGGIIIFGSDQLGAVKHAIAQFSSKVTDPNAALEAGFFYSSGEVIPAVTLFYDAPQPPSGIFDAFLRIPNQQQDVHTRSYVDIVKNQATPSTSPVGRTGSGHYCGFPTTNYSLNFLDAMADQVLQWGSQLTPLNEGVAIAAVAEPFGRGVFTHGTPSAYPPDRSRVSFPSILSFSWSNSSLDGIMARAIRESADSLRAAALKDGQDVEHAAVYPNYGLFDTPLGDMYGKNVPRLRALRRAVDPGDVMGLTGGFRF</sequence>
<evidence type="ECO:0000256" key="1">
    <source>
        <dbReference type="ARBA" id="ARBA00005466"/>
    </source>
</evidence>
<gene>
    <name evidence="7" type="ORF">EDB92DRAFT_1806921</name>
</gene>
<dbReference type="AlphaFoldDB" id="A0AAD4L3M8"/>
<name>A0AAD4L3M8_9AGAM</name>
<keyword evidence="2" id="KW-0285">Flavoprotein</keyword>
<dbReference type="EMBL" id="JAKELL010000193">
    <property type="protein sequence ID" value="KAH8978951.1"/>
    <property type="molecule type" value="Genomic_DNA"/>
</dbReference>
<evidence type="ECO:0000313" key="8">
    <source>
        <dbReference type="Proteomes" id="UP001201163"/>
    </source>
</evidence>
<dbReference type="InterPro" id="IPR006094">
    <property type="entry name" value="Oxid_FAD_bind_N"/>
</dbReference>
<comment type="similarity">
    <text evidence="1">Belongs to the oxygen-dependent FAD-linked oxidoreductase family.</text>
</comment>
<dbReference type="InterPro" id="IPR016166">
    <property type="entry name" value="FAD-bd_PCMH"/>
</dbReference>
<dbReference type="PANTHER" id="PTHR42973">
    <property type="entry name" value="BINDING OXIDOREDUCTASE, PUTATIVE (AFU_ORTHOLOGUE AFUA_1G17690)-RELATED"/>
    <property type="match status" value="1"/>
</dbReference>
<proteinExistence type="inferred from homology"/>
<dbReference type="InterPro" id="IPR036318">
    <property type="entry name" value="FAD-bd_PCMH-like_sf"/>
</dbReference>
<evidence type="ECO:0000259" key="6">
    <source>
        <dbReference type="PROSITE" id="PS51387"/>
    </source>
</evidence>
<evidence type="ECO:0000256" key="4">
    <source>
        <dbReference type="ARBA" id="ARBA00023002"/>
    </source>
</evidence>
<dbReference type="PANTHER" id="PTHR42973:SF13">
    <property type="entry name" value="FAD-BINDING PCMH-TYPE DOMAIN-CONTAINING PROTEIN"/>
    <property type="match status" value="1"/>
</dbReference>
<evidence type="ECO:0000256" key="2">
    <source>
        <dbReference type="ARBA" id="ARBA00022630"/>
    </source>
</evidence>
<dbReference type="GO" id="GO:0071949">
    <property type="term" value="F:FAD binding"/>
    <property type="evidence" value="ECO:0007669"/>
    <property type="project" value="InterPro"/>
</dbReference>
<keyword evidence="3" id="KW-0274">FAD</keyword>
<feature type="signal peptide" evidence="5">
    <location>
        <begin position="1"/>
        <end position="19"/>
    </location>
</feature>
<evidence type="ECO:0000256" key="5">
    <source>
        <dbReference type="SAM" id="SignalP"/>
    </source>
</evidence>
<evidence type="ECO:0000256" key="3">
    <source>
        <dbReference type="ARBA" id="ARBA00022827"/>
    </source>
</evidence>
<keyword evidence="5" id="KW-0732">Signal</keyword>
<dbReference type="Gene3D" id="3.30.465.10">
    <property type="match status" value="1"/>
</dbReference>
<comment type="caution">
    <text evidence="7">The sequence shown here is derived from an EMBL/GenBank/DDBJ whole genome shotgun (WGS) entry which is preliminary data.</text>
</comment>
<dbReference type="InterPro" id="IPR050416">
    <property type="entry name" value="FAD-linked_Oxidoreductase"/>
</dbReference>
<organism evidence="7 8">
    <name type="scientific">Lactarius akahatsu</name>
    <dbReference type="NCBI Taxonomy" id="416441"/>
    <lineage>
        <taxon>Eukaryota</taxon>
        <taxon>Fungi</taxon>
        <taxon>Dikarya</taxon>
        <taxon>Basidiomycota</taxon>
        <taxon>Agaricomycotina</taxon>
        <taxon>Agaricomycetes</taxon>
        <taxon>Russulales</taxon>
        <taxon>Russulaceae</taxon>
        <taxon>Lactarius</taxon>
    </lineage>
</organism>
<keyword evidence="4" id="KW-0560">Oxidoreductase</keyword>
<dbReference type="Pfam" id="PF01565">
    <property type="entry name" value="FAD_binding_4"/>
    <property type="match status" value="1"/>
</dbReference>
<dbReference type="InterPro" id="IPR016169">
    <property type="entry name" value="FAD-bd_PCMH_sub2"/>
</dbReference>
<feature type="domain" description="FAD-binding PCMH-type" evidence="6">
    <location>
        <begin position="77"/>
        <end position="246"/>
    </location>
</feature>
<dbReference type="PROSITE" id="PS51387">
    <property type="entry name" value="FAD_PCMH"/>
    <property type="match status" value="1"/>
</dbReference>
<dbReference type="GO" id="GO:0016491">
    <property type="term" value="F:oxidoreductase activity"/>
    <property type="evidence" value="ECO:0007669"/>
    <property type="project" value="UniProtKB-KW"/>
</dbReference>
<dbReference type="SUPFAM" id="SSF56176">
    <property type="entry name" value="FAD-binding/transporter-associated domain-like"/>
    <property type="match status" value="1"/>
</dbReference>
<protein>
    <submittedName>
        <fullName evidence="7">FAD-binding domain-containing protein</fullName>
    </submittedName>
</protein>
<keyword evidence="8" id="KW-1185">Reference proteome</keyword>
<evidence type="ECO:0000313" key="7">
    <source>
        <dbReference type="EMBL" id="KAH8978951.1"/>
    </source>
</evidence>
<accession>A0AAD4L3M8</accession>
<dbReference type="Proteomes" id="UP001201163">
    <property type="component" value="Unassembled WGS sequence"/>
</dbReference>
<feature type="chain" id="PRO_5042198166" evidence="5">
    <location>
        <begin position="20"/>
        <end position="504"/>
    </location>
</feature>